<sequence>MFGFGKKKGQNLVAAVNGKLEPITDVPDDVFSQKMMGDGYAINPSSKEVYAPVSGIVSTVFPTKHAIGITTDKGLEVLIHMGLDTVDLKGVPFQSRVKQGQRVNENTLLSEMDVDAIRNSGRDATVVIVYTNMDLLKEVPNISTTEIQHGDEVGKLQYK</sequence>
<evidence type="ECO:0000313" key="9">
    <source>
        <dbReference type="EMBL" id="MDV7694569.1"/>
    </source>
</evidence>
<dbReference type="NCBIfam" id="TIGR00830">
    <property type="entry name" value="PTBA"/>
    <property type="match status" value="1"/>
</dbReference>
<reference evidence="9" key="1">
    <citation type="submission" date="2019-10" db="EMBL/GenBank/DDBJ databases">
        <title>Malate fermentation in French cider.</title>
        <authorList>
            <person name="Cousin F.J."/>
            <person name="Medina Fernandez S."/>
            <person name="Misery B."/>
            <person name="Laplace J.-M."/>
            <person name="Cretenet M."/>
        </authorList>
    </citation>
    <scope>NUCLEOTIDE SEQUENCE</scope>
    <source>
        <strain evidence="9">UCMA15901</strain>
    </source>
</reference>
<dbReference type="GO" id="GO:0009401">
    <property type="term" value="P:phosphoenolpyruvate-dependent sugar phosphotransferase system"/>
    <property type="evidence" value="ECO:0007669"/>
    <property type="project" value="UniProtKB-KW"/>
</dbReference>
<keyword evidence="4 9" id="KW-0762">Sugar transport</keyword>
<dbReference type="GO" id="GO:0005886">
    <property type="term" value="C:plasma membrane"/>
    <property type="evidence" value="ECO:0007669"/>
    <property type="project" value="UniProtKB-SubCell"/>
</dbReference>
<dbReference type="InterPro" id="IPR001127">
    <property type="entry name" value="PTS_EIIA_1_perm"/>
</dbReference>
<name>A0AAP5TEE9_9LACO</name>
<dbReference type="EMBL" id="WERX01000019">
    <property type="protein sequence ID" value="MDV7694569.1"/>
    <property type="molecule type" value="Genomic_DNA"/>
</dbReference>
<dbReference type="Pfam" id="PF00358">
    <property type="entry name" value="PTS_EIIA_1"/>
    <property type="match status" value="1"/>
</dbReference>
<keyword evidence="3" id="KW-0813">Transport</keyword>
<evidence type="ECO:0000256" key="3">
    <source>
        <dbReference type="ARBA" id="ARBA00022448"/>
    </source>
</evidence>
<evidence type="ECO:0000256" key="4">
    <source>
        <dbReference type="ARBA" id="ARBA00022597"/>
    </source>
</evidence>
<gene>
    <name evidence="9" type="ORF">GA842_06705</name>
</gene>
<dbReference type="PROSITE" id="PS51093">
    <property type="entry name" value="PTS_EIIA_TYPE_1"/>
    <property type="match status" value="1"/>
</dbReference>
<keyword evidence="7" id="KW-0418">Kinase</keyword>
<evidence type="ECO:0000256" key="5">
    <source>
        <dbReference type="ARBA" id="ARBA00022679"/>
    </source>
</evidence>
<accession>A0AAP5TEE9</accession>
<dbReference type="AlphaFoldDB" id="A0AAP5TEE9"/>
<evidence type="ECO:0000256" key="7">
    <source>
        <dbReference type="ARBA" id="ARBA00022777"/>
    </source>
</evidence>
<organism evidence="9 10">
    <name type="scientific">Pediococcus parvulus</name>
    <dbReference type="NCBI Taxonomy" id="54062"/>
    <lineage>
        <taxon>Bacteria</taxon>
        <taxon>Bacillati</taxon>
        <taxon>Bacillota</taxon>
        <taxon>Bacilli</taxon>
        <taxon>Lactobacillales</taxon>
        <taxon>Lactobacillaceae</taxon>
        <taxon>Pediococcus</taxon>
    </lineage>
</organism>
<keyword evidence="5" id="KW-0808">Transferase</keyword>
<dbReference type="Proteomes" id="UP001275867">
    <property type="component" value="Unassembled WGS sequence"/>
</dbReference>
<evidence type="ECO:0000256" key="1">
    <source>
        <dbReference type="ARBA" id="ARBA00004496"/>
    </source>
</evidence>
<keyword evidence="6" id="KW-0598">Phosphotransferase system</keyword>
<proteinExistence type="predicted"/>
<evidence type="ECO:0000256" key="6">
    <source>
        <dbReference type="ARBA" id="ARBA00022683"/>
    </source>
</evidence>
<dbReference type="RefSeq" id="WP_317763164.1">
    <property type="nucleotide sequence ID" value="NZ_WERX01000019.1"/>
</dbReference>
<comment type="subcellular location">
    <subcellularLocation>
        <location evidence="2">Cell membrane</location>
        <topology evidence="2">Multi-pass membrane protein</topology>
    </subcellularLocation>
    <subcellularLocation>
        <location evidence="1">Cytoplasm</location>
    </subcellularLocation>
</comment>
<dbReference type="GO" id="GO:0005737">
    <property type="term" value="C:cytoplasm"/>
    <property type="evidence" value="ECO:0007669"/>
    <property type="project" value="UniProtKB-SubCell"/>
</dbReference>
<evidence type="ECO:0000313" key="10">
    <source>
        <dbReference type="Proteomes" id="UP001275867"/>
    </source>
</evidence>
<feature type="domain" description="PTS EIIA type-1" evidence="8">
    <location>
        <begin position="28"/>
        <end position="132"/>
    </location>
</feature>
<dbReference type="InterPro" id="IPR050890">
    <property type="entry name" value="PTS_EIIA_component"/>
</dbReference>
<dbReference type="PANTHER" id="PTHR45008">
    <property type="entry name" value="PTS SYSTEM GLUCOSE-SPECIFIC EIIA COMPONENT"/>
    <property type="match status" value="1"/>
</dbReference>
<comment type="caution">
    <text evidence="9">The sequence shown here is derived from an EMBL/GenBank/DDBJ whole genome shotgun (WGS) entry which is preliminary data.</text>
</comment>
<evidence type="ECO:0000259" key="8">
    <source>
        <dbReference type="PROSITE" id="PS51093"/>
    </source>
</evidence>
<dbReference type="Gene3D" id="2.70.70.10">
    <property type="entry name" value="Glucose Permease (Domain IIA)"/>
    <property type="match status" value="1"/>
</dbReference>
<evidence type="ECO:0000256" key="2">
    <source>
        <dbReference type="ARBA" id="ARBA00004651"/>
    </source>
</evidence>
<dbReference type="FunFam" id="2.70.70.10:FF:000001">
    <property type="entry name" value="PTS system glucose-specific IIA component"/>
    <property type="match status" value="1"/>
</dbReference>
<dbReference type="PROSITE" id="PS00371">
    <property type="entry name" value="PTS_EIIA_TYPE_1_HIS"/>
    <property type="match status" value="1"/>
</dbReference>
<dbReference type="SUPFAM" id="SSF51261">
    <property type="entry name" value="Duplicated hybrid motif"/>
    <property type="match status" value="1"/>
</dbReference>
<dbReference type="PANTHER" id="PTHR45008:SF1">
    <property type="entry name" value="PTS SYSTEM GLUCOSE-SPECIFIC EIIA COMPONENT"/>
    <property type="match status" value="1"/>
</dbReference>
<dbReference type="GO" id="GO:0016301">
    <property type="term" value="F:kinase activity"/>
    <property type="evidence" value="ECO:0007669"/>
    <property type="project" value="UniProtKB-KW"/>
</dbReference>
<dbReference type="InterPro" id="IPR011055">
    <property type="entry name" value="Dup_hybrid_motif"/>
</dbReference>
<protein>
    <submittedName>
        <fullName evidence="9">PTS glucose transporter subunit IIA</fullName>
    </submittedName>
</protein>